<proteinExistence type="predicted"/>
<dbReference type="Proteomes" id="UP000515917">
    <property type="component" value="Chromosome"/>
</dbReference>
<dbReference type="InterPro" id="IPR001173">
    <property type="entry name" value="Glyco_trans_2-like"/>
</dbReference>
<reference evidence="2 3" key="1">
    <citation type="submission" date="2018-01" db="EMBL/GenBank/DDBJ databases">
        <title>Genome sequence of Iodobacter sp. strain PCH194 isolated from Indian Trans-Himalaya.</title>
        <authorList>
            <person name="Kumar V."/>
            <person name="Thakur V."/>
            <person name="Kumar S."/>
            <person name="Singh D."/>
        </authorList>
    </citation>
    <scope>NUCLEOTIDE SEQUENCE [LARGE SCALE GENOMIC DNA]</scope>
    <source>
        <strain evidence="2 3">PCH194</strain>
    </source>
</reference>
<evidence type="ECO:0000313" key="2">
    <source>
        <dbReference type="EMBL" id="QBC43665.1"/>
    </source>
</evidence>
<name>A0A7G3GA77_9NEIS</name>
<dbReference type="AlphaFoldDB" id="A0A7G3GA77"/>
<dbReference type="PANTHER" id="PTHR22916">
    <property type="entry name" value="GLYCOSYLTRANSFERASE"/>
    <property type="match status" value="1"/>
</dbReference>
<dbReference type="EMBL" id="CP025781">
    <property type="protein sequence ID" value="QBC43665.1"/>
    <property type="molecule type" value="Genomic_DNA"/>
</dbReference>
<organism evidence="2 3">
    <name type="scientific">Iodobacter fluviatilis</name>
    <dbReference type="NCBI Taxonomy" id="537"/>
    <lineage>
        <taxon>Bacteria</taxon>
        <taxon>Pseudomonadati</taxon>
        <taxon>Pseudomonadota</taxon>
        <taxon>Betaproteobacteria</taxon>
        <taxon>Neisseriales</taxon>
        <taxon>Chitinibacteraceae</taxon>
        <taxon>Iodobacter</taxon>
    </lineage>
</organism>
<dbReference type="Gene3D" id="3.90.550.10">
    <property type="entry name" value="Spore Coat Polysaccharide Biosynthesis Protein SpsA, Chain A"/>
    <property type="match status" value="1"/>
</dbReference>
<dbReference type="SUPFAM" id="SSF53448">
    <property type="entry name" value="Nucleotide-diphospho-sugar transferases"/>
    <property type="match status" value="1"/>
</dbReference>
<gene>
    <name evidence="2" type="ORF">C1H71_08985</name>
</gene>
<dbReference type="Pfam" id="PF00535">
    <property type="entry name" value="Glycos_transf_2"/>
    <property type="match status" value="1"/>
</dbReference>
<protein>
    <submittedName>
        <fullName evidence="2">Glycosyltransferase family 2 protein</fullName>
    </submittedName>
</protein>
<keyword evidence="2" id="KW-0808">Transferase</keyword>
<dbReference type="PANTHER" id="PTHR22916:SF3">
    <property type="entry name" value="UDP-GLCNAC:BETAGAL BETA-1,3-N-ACETYLGLUCOSAMINYLTRANSFERASE-LIKE PROTEIN 1"/>
    <property type="match status" value="1"/>
</dbReference>
<dbReference type="GO" id="GO:0016758">
    <property type="term" value="F:hexosyltransferase activity"/>
    <property type="evidence" value="ECO:0007669"/>
    <property type="project" value="UniProtKB-ARBA"/>
</dbReference>
<evidence type="ECO:0000259" key="1">
    <source>
        <dbReference type="Pfam" id="PF00535"/>
    </source>
</evidence>
<dbReference type="InterPro" id="IPR029044">
    <property type="entry name" value="Nucleotide-diphossugar_trans"/>
</dbReference>
<accession>A0A7G3GA77</accession>
<feature type="domain" description="Glycosyltransferase 2-like" evidence="1">
    <location>
        <begin position="213"/>
        <end position="347"/>
    </location>
</feature>
<dbReference type="KEGG" id="ifl:C1H71_08985"/>
<evidence type="ECO:0000313" key="3">
    <source>
        <dbReference type="Proteomes" id="UP000515917"/>
    </source>
</evidence>
<dbReference type="RefSeq" id="WP_130106245.1">
    <property type="nucleotide sequence ID" value="NZ_CP025781.1"/>
</dbReference>
<sequence>MIHKLLFYWFFYKKQFAEALAYCDKSLLLRSDFELYAAYRLGLYEAVANCSFKPRHWRGNVAIALSLAACGRHAKTTAAVHGLLTQRSFTRHKAALAVGLTSYMPELAFDIIQDTNVPVGLRAALFLATGQQQQAADLLRANRANNLEEKPEQRLLLSNAVPSTPAEKLTDINIFLTSYSLSPLALCDNTQPPSVLNLKPACPLPSKIGPLLTVLMTAYQASEHIEAAIYSVLAQTYQNIEIIVINDGSTDKTEQIVRAIALSDPRVIYLGLPCNVGTFVAKNIGLSHSSGEFVTCHDSDDWSHPMRLERQIQPLLDNEQLVFTTSQWVRIQDNGIYFARQLYPLLRLNPASPLFRKHIVLKHAGGWDAVRTGADSEFLARLELVFGSKAMHRVAQPLAFGAHRPDSLMTAKDTGYCTNGISPNRMAYWQSFTQWHIDELRNKRKPYIATGIQAARFFTAPDSIQVSSKDIARCMNQNIFIPSN</sequence>
<dbReference type="CDD" id="cd00761">
    <property type="entry name" value="Glyco_tranf_GTA_type"/>
    <property type="match status" value="1"/>
</dbReference>
<keyword evidence="3" id="KW-1185">Reference proteome</keyword>